<dbReference type="OrthoDB" id="5413466at2759"/>
<feature type="compositionally biased region" description="Low complexity" evidence="13">
    <location>
        <begin position="756"/>
        <end position="765"/>
    </location>
</feature>
<keyword evidence="10" id="KW-0866">Nonsense-mediated mRNA decay</keyword>
<dbReference type="GeneID" id="39583028"/>
<evidence type="ECO:0000313" key="15">
    <source>
        <dbReference type="EMBL" id="ROT35525.1"/>
    </source>
</evidence>
<evidence type="ECO:0000256" key="11">
    <source>
        <dbReference type="ARBA" id="ARBA00023187"/>
    </source>
</evidence>
<keyword evidence="11" id="KW-0508">mRNA splicing</keyword>
<keyword evidence="9" id="KW-0694">RNA-binding</keyword>
<keyword evidence="16" id="KW-1185">Reference proteome</keyword>
<keyword evidence="7" id="KW-0509">mRNA transport</keyword>
<feature type="region of interest" description="Disordered" evidence="13">
    <location>
        <begin position="281"/>
        <end position="345"/>
    </location>
</feature>
<keyword evidence="4" id="KW-0813">Transport</keyword>
<feature type="domain" description="Btz" evidence="14">
    <location>
        <begin position="308"/>
        <end position="439"/>
    </location>
</feature>
<dbReference type="GO" id="GO:0003729">
    <property type="term" value="F:mRNA binding"/>
    <property type="evidence" value="ECO:0007669"/>
    <property type="project" value="InterPro"/>
</dbReference>
<evidence type="ECO:0000256" key="8">
    <source>
        <dbReference type="ARBA" id="ARBA00022845"/>
    </source>
</evidence>
<keyword evidence="12" id="KW-0539">Nucleus</keyword>
<feature type="region of interest" description="Disordered" evidence="13">
    <location>
        <begin position="1"/>
        <end position="51"/>
    </location>
</feature>
<evidence type="ECO:0000256" key="10">
    <source>
        <dbReference type="ARBA" id="ARBA00023161"/>
    </source>
</evidence>
<evidence type="ECO:0000256" key="7">
    <source>
        <dbReference type="ARBA" id="ARBA00022816"/>
    </source>
</evidence>
<sequence>MYPKADRTRTVENIGLKSSSSRFHHHPTSYLHPGQSCGFPQTPQKNNESSSSPILIFPLGNLHSSRAHYLVILRAAAMQRDPTTEERPPPPDKRPTTKRLLASWTVARRSLYLCRRAAVVAFVSSFDDTRGRSLYRLVTTDSQLLPLFPSSVSASTFDFVSCLRRRLITSMSASRRSKMLGRRRRVEDEAEEEGPHDHLELDDDSFSEGSAPSDDRDHHADSDTSIIDEKSPVTPDASKPKPTANGAEKVAQPDTRVPSDTQLMTHGIPIADKVDGDGLESHVEDAAVSKPSSVPAPQDAPAPPLVPNGPLVVSSNSAPKQPAEPVGERRRREHEEYRRRRDEDPAFVPNRGAFFMHDHRHAGPAANGFRPFGRGRGRGRGGGAIGGPFAPINQFQGPSDPLTSNQWAHDMHDVVANPAPPRYSGRNVAQDEGPPNGSGIIPTCPPNSTPINRTMSTEKHLGNVQVKVYLPFSKQNPTAFSMPFKQYTKLPDHRPPLRRDKPVRISLPDNPPRYIFPAIDRSFIFIPRAMRPNQQRARAKPRPGLGSVGGYSRRPSVLGGSFYGSTYSPSIALSRRSSLAHDGRDYVFSPTGSAISRPPIPPEGNRPVVRLPPAAPQPQPQPQLQPQLQPQMYGGPDMAAASGPTALLAEASISDLPPPQTHPLPQKPTFHENRRPLPMHQPRPQKTVSVADIELNQPPFQQAFHQQVPVQVSNGLGQESHSRQPSYQSQQSAGTPLPHIPERAIHAPPFQPNAYPPQGYYGPQQYPIPQPQPQPQQQQGYYYPHHTYPGAAMAPSAAPAPFNPPSQPGQGRVYGQPHTLDAQAGQQPGQAGQMGVAPNMVAQEVNGMVYYYDASQMPPPMDAYPGFQAPQTYGTGVPGMGGVVTPSPDGFFYPPAPIVYYPQ</sequence>
<feature type="compositionally biased region" description="Basic residues" evidence="13">
    <location>
        <begin position="175"/>
        <end position="184"/>
    </location>
</feature>
<dbReference type="GO" id="GO:0006417">
    <property type="term" value="P:regulation of translation"/>
    <property type="evidence" value="ECO:0007669"/>
    <property type="project" value="UniProtKB-KW"/>
</dbReference>
<feature type="region of interest" description="Disordered" evidence="13">
    <location>
        <begin position="590"/>
        <end position="641"/>
    </location>
</feature>
<dbReference type="GO" id="GO:0000184">
    <property type="term" value="P:nuclear-transcribed mRNA catabolic process, nonsense-mediated decay"/>
    <property type="evidence" value="ECO:0007669"/>
    <property type="project" value="UniProtKB-KW"/>
</dbReference>
<dbReference type="EMBL" id="ML119061">
    <property type="protein sequence ID" value="ROT35525.1"/>
    <property type="molecule type" value="Genomic_DNA"/>
</dbReference>
<evidence type="ECO:0000256" key="2">
    <source>
        <dbReference type="ARBA" id="ARBA00004496"/>
    </source>
</evidence>
<feature type="region of interest" description="Disordered" evidence="13">
    <location>
        <begin position="175"/>
        <end position="262"/>
    </location>
</feature>
<evidence type="ECO:0000256" key="9">
    <source>
        <dbReference type="ARBA" id="ARBA00022884"/>
    </source>
</evidence>
<organism evidence="15 16">
    <name type="scientific">Sodiomyces alkalinus (strain CBS 110278 / VKM F-3762 / F11)</name>
    <name type="common">Alkaliphilic filamentous fungus</name>
    <dbReference type="NCBI Taxonomy" id="1314773"/>
    <lineage>
        <taxon>Eukaryota</taxon>
        <taxon>Fungi</taxon>
        <taxon>Dikarya</taxon>
        <taxon>Ascomycota</taxon>
        <taxon>Pezizomycotina</taxon>
        <taxon>Sordariomycetes</taxon>
        <taxon>Hypocreomycetidae</taxon>
        <taxon>Glomerellales</taxon>
        <taxon>Plectosphaerellaceae</taxon>
        <taxon>Sodiomyces</taxon>
    </lineage>
</organism>
<evidence type="ECO:0000256" key="1">
    <source>
        <dbReference type="ARBA" id="ARBA00004123"/>
    </source>
</evidence>
<feature type="compositionally biased region" description="Basic and acidic residues" evidence="13">
    <location>
        <begin position="326"/>
        <end position="344"/>
    </location>
</feature>
<evidence type="ECO:0000256" key="13">
    <source>
        <dbReference type="SAM" id="MobiDB-lite"/>
    </source>
</evidence>
<name>A0A3N2PLW0_SODAK</name>
<dbReference type="STRING" id="1314773.A0A3N2PLW0"/>
<feature type="compositionally biased region" description="Pro residues" evidence="13">
    <location>
        <begin position="613"/>
        <end position="623"/>
    </location>
</feature>
<dbReference type="GO" id="GO:0008380">
    <property type="term" value="P:RNA splicing"/>
    <property type="evidence" value="ECO:0007669"/>
    <property type="project" value="UniProtKB-KW"/>
</dbReference>
<gene>
    <name evidence="15" type="ORF">SODALDRAFT_363364</name>
</gene>
<feature type="region of interest" description="Disordered" evidence="13">
    <location>
        <begin position="532"/>
        <end position="551"/>
    </location>
</feature>
<evidence type="ECO:0000256" key="5">
    <source>
        <dbReference type="ARBA" id="ARBA00022490"/>
    </source>
</evidence>
<feature type="compositionally biased region" description="Polar residues" evidence="13">
    <location>
        <begin position="38"/>
        <end position="51"/>
    </location>
</feature>
<dbReference type="GO" id="GO:0006397">
    <property type="term" value="P:mRNA processing"/>
    <property type="evidence" value="ECO:0007669"/>
    <property type="project" value="UniProtKB-KW"/>
</dbReference>
<reference evidence="15 16" key="1">
    <citation type="journal article" date="2018" name="Mol. Ecol.">
        <title>The obligate alkalophilic soda-lake fungus Sodiomyces alkalinus has shifted to a protein diet.</title>
        <authorList>
            <person name="Grum-Grzhimaylo A.A."/>
            <person name="Falkoski D.L."/>
            <person name="van den Heuvel J."/>
            <person name="Valero-Jimenez C.A."/>
            <person name="Min B."/>
            <person name="Choi I.G."/>
            <person name="Lipzen A."/>
            <person name="Daum C.G."/>
            <person name="Aanen D.K."/>
            <person name="Tsang A."/>
            <person name="Henrissat B."/>
            <person name="Bilanenko E.N."/>
            <person name="de Vries R.P."/>
            <person name="van Kan J.A.L."/>
            <person name="Grigoriev I.V."/>
            <person name="Debets A.J.M."/>
        </authorList>
    </citation>
    <scope>NUCLEOTIDE SEQUENCE [LARGE SCALE GENOMIC DNA]</scope>
    <source>
        <strain evidence="15 16">F11</strain>
    </source>
</reference>
<dbReference type="AlphaFoldDB" id="A0A3N2PLW0"/>
<comment type="subcellular location">
    <subcellularLocation>
        <location evidence="2">Cytoplasm</location>
    </subcellularLocation>
    <subcellularLocation>
        <location evidence="1">Nucleus</location>
    </subcellularLocation>
</comment>
<feature type="compositionally biased region" description="Low complexity" evidence="13">
    <location>
        <begin position="822"/>
        <end position="834"/>
    </location>
</feature>
<dbReference type="InterPro" id="IPR018545">
    <property type="entry name" value="Btz_dom"/>
</dbReference>
<dbReference type="GO" id="GO:0005737">
    <property type="term" value="C:cytoplasm"/>
    <property type="evidence" value="ECO:0007669"/>
    <property type="project" value="UniProtKB-SubCell"/>
</dbReference>
<feature type="region of interest" description="Disordered" evidence="13">
    <location>
        <begin position="654"/>
        <end position="683"/>
    </location>
</feature>
<keyword evidence="8" id="KW-0810">Translation regulation</keyword>
<dbReference type="SMART" id="SM01044">
    <property type="entry name" value="Btz"/>
    <property type="match status" value="1"/>
</dbReference>
<evidence type="ECO:0000256" key="12">
    <source>
        <dbReference type="ARBA" id="ARBA00023242"/>
    </source>
</evidence>
<feature type="compositionally biased region" description="Low complexity" evidence="13">
    <location>
        <begin position="775"/>
        <end position="800"/>
    </location>
</feature>
<accession>A0A3N2PLW0</accession>
<feature type="region of interest" description="Disordered" evidence="13">
    <location>
        <begin position="716"/>
        <end position="834"/>
    </location>
</feature>
<proteinExistence type="inferred from homology"/>
<evidence type="ECO:0000259" key="14">
    <source>
        <dbReference type="SMART" id="SM01044"/>
    </source>
</evidence>
<dbReference type="GO" id="GO:0051028">
    <property type="term" value="P:mRNA transport"/>
    <property type="evidence" value="ECO:0007669"/>
    <property type="project" value="UniProtKB-KW"/>
</dbReference>
<dbReference type="RefSeq" id="XP_028463331.1">
    <property type="nucleotide sequence ID" value="XM_028614550.1"/>
</dbReference>
<feature type="compositionally biased region" description="Pro residues" evidence="13">
    <location>
        <begin position="656"/>
        <end position="666"/>
    </location>
</feature>
<dbReference type="Proteomes" id="UP000272025">
    <property type="component" value="Unassembled WGS sequence"/>
</dbReference>
<evidence type="ECO:0000256" key="6">
    <source>
        <dbReference type="ARBA" id="ARBA00022664"/>
    </source>
</evidence>
<dbReference type="GO" id="GO:0035145">
    <property type="term" value="C:exon-exon junction complex"/>
    <property type="evidence" value="ECO:0007669"/>
    <property type="project" value="InterPro"/>
</dbReference>
<feature type="compositionally biased region" description="Polar residues" evidence="13">
    <location>
        <begin position="716"/>
        <end position="734"/>
    </location>
</feature>
<keyword evidence="5" id="KW-0963">Cytoplasm</keyword>
<feature type="compositionally biased region" description="Basic and acidic residues" evidence="13">
    <location>
        <begin position="1"/>
        <end position="10"/>
    </location>
</feature>
<feature type="compositionally biased region" description="Pro residues" evidence="13">
    <location>
        <begin position="298"/>
        <end position="307"/>
    </location>
</feature>
<evidence type="ECO:0000313" key="16">
    <source>
        <dbReference type="Proteomes" id="UP000272025"/>
    </source>
</evidence>
<feature type="compositionally biased region" description="Basic and acidic residues" evidence="13">
    <location>
        <begin position="213"/>
        <end position="231"/>
    </location>
</feature>
<evidence type="ECO:0000256" key="4">
    <source>
        <dbReference type="ARBA" id="ARBA00022448"/>
    </source>
</evidence>
<keyword evidence="6" id="KW-0507">mRNA processing</keyword>
<protein>
    <recommendedName>
        <fullName evidence="14">Btz domain-containing protein</fullName>
    </recommendedName>
</protein>
<comment type="similarity">
    <text evidence="3">Belongs to the CASC3 family.</text>
</comment>
<dbReference type="Pfam" id="PF09405">
    <property type="entry name" value="Btz"/>
    <property type="match status" value="1"/>
</dbReference>
<evidence type="ECO:0000256" key="3">
    <source>
        <dbReference type="ARBA" id="ARBA00009548"/>
    </source>
</evidence>